<gene>
    <name evidence="1" type="ORF">SAMN04487966_10781</name>
</gene>
<sequence>MVDSVLRGRTAGGRRLTAPEIPHWIDLIPVRCKLERATLAIELGDARAESRGEATSHAQIWEARLLMPGLQTTHSLEDGRPVRPDVEWCEAGVFGEFDGLIKNSRSASLSRQSTHQVFVEERRRERAMDGAGRRVIRWTWADVKVPGRVPGWLLAAGVPLR</sequence>
<keyword evidence="2" id="KW-1185">Reference proteome</keyword>
<proteinExistence type="predicted"/>
<dbReference type="EMBL" id="FPCG01000007">
    <property type="protein sequence ID" value="SFV23430.1"/>
    <property type="molecule type" value="Genomic_DNA"/>
</dbReference>
<evidence type="ECO:0000313" key="1">
    <source>
        <dbReference type="EMBL" id="SFV23430.1"/>
    </source>
</evidence>
<protein>
    <submittedName>
        <fullName evidence="1">Uncharacterized protein</fullName>
    </submittedName>
</protein>
<accession>A0A1I7MNC4</accession>
<dbReference type="STRING" id="574650.SAMN04487966_10781"/>
<organism evidence="1 2">
    <name type="scientific">Micrococcus terreus</name>
    <dbReference type="NCBI Taxonomy" id="574650"/>
    <lineage>
        <taxon>Bacteria</taxon>
        <taxon>Bacillati</taxon>
        <taxon>Actinomycetota</taxon>
        <taxon>Actinomycetes</taxon>
        <taxon>Micrococcales</taxon>
        <taxon>Micrococcaceae</taxon>
        <taxon>Micrococcus</taxon>
    </lineage>
</organism>
<name>A0A1I7MNC4_9MICC</name>
<reference evidence="1 2" key="1">
    <citation type="submission" date="2016-10" db="EMBL/GenBank/DDBJ databases">
        <authorList>
            <person name="de Groot N.N."/>
        </authorList>
    </citation>
    <scope>NUCLEOTIDE SEQUENCE [LARGE SCALE GENOMIC DNA]</scope>
    <source>
        <strain evidence="1 2">CGMCC 1.7054</strain>
    </source>
</reference>
<dbReference type="AlphaFoldDB" id="A0A1I7MNC4"/>
<dbReference type="Proteomes" id="UP000198881">
    <property type="component" value="Unassembled WGS sequence"/>
</dbReference>
<evidence type="ECO:0000313" key="2">
    <source>
        <dbReference type="Proteomes" id="UP000198881"/>
    </source>
</evidence>